<protein>
    <submittedName>
        <fullName evidence="5">Uncharacterized protein</fullName>
    </submittedName>
</protein>
<feature type="non-terminal residue" evidence="5">
    <location>
        <position position="1"/>
    </location>
</feature>
<feature type="repeat" description="WD" evidence="3">
    <location>
        <begin position="459"/>
        <end position="490"/>
    </location>
</feature>
<feature type="compositionally biased region" description="Acidic residues" evidence="4">
    <location>
        <begin position="656"/>
        <end position="675"/>
    </location>
</feature>
<dbReference type="PROSITE" id="PS50294">
    <property type="entry name" value="WD_REPEATS_REGION"/>
    <property type="match status" value="2"/>
</dbReference>
<dbReference type="SMART" id="SM00320">
    <property type="entry name" value="WD40"/>
    <property type="match status" value="4"/>
</dbReference>
<dbReference type="PROSITE" id="PS00678">
    <property type="entry name" value="WD_REPEATS_1"/>
    <property type="match status" value="1"/>
</dbReference>
<feature type="compositionally biased region" description="Acidic residues" evidence="4">
    <location>
        <begin position="245"/>
        <end position="255"/>
    </location>
</feature>
<evidence type="ECO:0000313" key="6">
    <source>
        <dbReference type="Proteomes" id="UP001176940"/>
    </source>
</evidence>
<evidence type="ECO:0000256" key="2">
    <source>
        <dbReference type="ARBA" id="ARBA00022737"/>
    </source>
</evidence>
<name>A0ABN9MFP1_9NEOB</name>
<feature type="repeat" description="WD" evidence="3">
    <location>
        <begin position="422"/>
        <end position="458"/>
    </location>
</feature>
<organism evidence="5 6">
    <name type="scientific">Ranitomeya imitator</name>
    <name type="common">mimic poison frog</name>
    <dbReference type="NCBI Taxonomy" id="111125"/>
    <lineage>
        <taxon>Eukaryota</taxon>
        <taxon>Metazoa</taxon>
        <taxon>Chordata</taxon>
        <taxon>Craniata</taxon>
        <taxon>Vertebrata</taxon>
        <taxon>Euteleostomi</taxon>
        <taxon>Amphibia</taxon>
        <taxon>Batrachia</taxon>
        <taxon>Anura</taxon>
        <taxon>Neobatrachia</taxon>
        <taxon>Hyloidea</taxon>
        <taxon>Dendrobatidae</taxon>
        <taxon>Dendrobatinae</taxon>
        <taxon>Ranitomeya</taxon>
    </lineage>
</organism>
<feature type="repeat" description="WD" evidence="3">
    <location>
        <begin position="323"/>
        <end position="362"/>
    </location>
</feature>
<dbReference type="InterPro" id="IPR001680">
    <property type="entry name" value="WD40_rpt"/>
</dbReference>
<dbReference type="PROSITE" id="PS50082">
    <property type="entry name" value="WD_REPEATS_2"/>
    <property type="match status" value="4"/>
</dbReference>
<dbReference type="SUPFAM" id="SSF50978">
    <property type="entry name" value="WD40 repeat-like"/>
    <property type="match status" value="1"/>
</dbReference>
<dbReference type="PANTHER" id="PTHR22847:SF722">
    <property type="entry name" value="NOVEL PROTEIN"/>
    <property type="match status" value="1"/>
</dbReference>
<keyword evidence="2" id="KW-0677">Repeat</keyword>
<keyword evidence="1 3" id="KW-0853">WD repeat</keyword>
<dbReference type="PRINTS" id="PR00320">
    <property type="entry name" value="GPROTEINBRPT"/>
</dbReference>
<dbReference type="PANTHER" id="PTHR22847">
    <property type="entry name" value="WD40 REPEAT PROTEIN"/>
    <property type="match status" value="1"/>
</dbReference>
<comment type="caution">
    <text evidence="5">The sequence shown here is derived from an EMBL/GenBank/DDBJ whole genome shotgun (WGS) entry which is preliminary data.</text>
</comment>
<dbReference type="InterPro" id="IPR019775">
    <property type="entry name" value="WD40_repeat_CS"/>
</dbReference>
<feature type="region of interest" description="Disordered" evidence="4">
    <location>
        <begin position="240"/>
        <end position="313"/>
    </location>
</feature>
<dbReference type="Pfam" id="PF00400">
    <property type="entry name" value="WD40"/>
    <property type="match status" value="4"/>
</dbReference>
<accession>A0ABN9MFP1</accession>
<sequence>KRVLAGRNDGGLCWMKDEGLHLETSLLYVGGVVVNKQRAICAVIPCIGGGGHLPGAARAQIECSAARGFRKMAAGCRACALEIAAAIFPKPRCKLGFGKMAAAISNAHARHPAAIFLKPRAAEHSICARAAPGRWPPPPMQGITAQIARCLFTTTPLRHQRKAEEEPAMSPRPPDLTSLIDRRKRRLWTTMAALELRKLRKKLRQIETLEHLPRDLTPSESTKVARKHELRRHVEELLSQIIEEEKPEEEDVETSEECRDTSFSSDPDPDIRSPPVPAAASKQKKQKTVAQVQTAPTDETPAPTGPLTDPYPLQNSQFSVHSLEGHSDLVTSVLIHDTYVISGSWDTSVRVWDIQSRSEVRTLCGHTGAITCLVMVDLDDTKLHSDLLPPGEHFVCSGSSDSSIKVWSLRTGQPLLSIYTFSAVSAITHIPHTKLLISGSDGGKIDVWDLETQESLGSERAHDEKVSALQFHSGLLYSGSSDGFLKVWRVVPSSGALSLQHSCDPLALSLKGLYSLCATTDQLYLATQGSCIKAVNWKLDRLTRLSNHNSGSGFVDALTVTPDNLLITTGFNIDQGHGYLNIRAVDSGRYLCTVSCPDVSRLLCLAVSCSSNGLCRWVTGGRDLLLWEELPRGRAVSGSIARVQFCSDFLQPPPDSDSEDDEEEDLWAADTENEPSDVRAEPPGWHRCVLT</sequence>
<keyword evidence="6" id="KW-1185">Reference proteome</keyword>
<dbReference type="InterPro" id="IPR015943">
    <property type="entry name" value="WD40/YVTN_repeat-like_dom_sf"/>
</dbReference>
<evidence type="ECO:0000256" key="3">
    <source>
        <dbReference type="PROSITE-ProRule" id="PRU00221"/>
    </source>
</evidence>
<evidence type="ECO:0000256" key="1">
    <source>
        <dbReference type="ARBA" id="ARBA00022574"/>
    </source>
</evidence>
<feature type="region of interest" description="Disordered" evidence="4">
    <location>
        <begin position="651"/>
        <end position="691"/>
    </location>
</feature>
<proteinExistence type="predicted"/>
<reference evidence="5" key="1">
    <citation type="submission" date="2023-07" db="EMBL/GenBank/DDBJ databases">
        <authorList>
            <person name="Stuckert A."/>
        </authorList>
    </citation>
    <scope>NUCLEOTIDE SEQUENCE</scope>
</reference>
<dbReference type="EMBL" id="CAUEEQ010068579">
    <property type="protein sequence ID" value="CAJ0965611.1"/>
    <property type="molecule type" value="Genomic_DNA"/>
</dbReference>
<dbReference type="Proteomes" id="UP001176940">
    <property type="component" value="Unassembled WGS sequence"/>
</dbReference>
<evidence type="ECO:0000256" key="4">
    <source>
        <dbReference type="SAM" id="MobiDB-lite"/>
    </source>
</evidence>
<feature type="repeat" description="WD" evidence="3">
    <location>
        <begin position="390"/>
        <end position="417"/>
    </location>
</feature>
<evidence type="ECO:0000313" key="5">
    <source>
        <dbReference type="EMBL" id="CAJ0965611.1"/>
    </source>
</evidence>
<gene>
    <name evidence="5" type="ORF">RIMI_LOCUS20465937</name>
</gene>
<dbReference type="SUPFAM" id="SSF63829">
    <property type="entry name" value="Calcium-dependent phosphotriesterase"/>
    <property type="match status" value="1"/>
</dbReference>
<dbReference type="InterPro" id="IPR020472">
    <property type="entry name" value="WD40_PAC1"/>
</dbReference>
<dbReference type="InterPro" id="IPR036322">
    <property type="entry name" value="WD40_repeat_dom_sf"/>
</dbReference>
<dbReference type="Gene3D" id="2.130.10.10">
    <property type="entry name" value="YVTN repeat-like/Quinoprotein amine dehydrogenase"/>
    <property type="match status" value="1"/>
</dbReference>